<dbReference type="GO" id="GO:0016787">
    <property type="term" value="F:hydrolase activity"/>
    <property type="evidence" value="ECO:0007669"/>
    <property type="project" value="UniProtKB-KW"/>
</dbReference>
<name>A0A418WQD3_9SPHN</name>
<keyword evidence="3" id="KW-0378">Hydrolase</keyword>
<evidence type="ECO:0000259" key="2">
    <source>
        <dbReference type="Pfam" id="PF07486"/>
    </source>
</evidence>
<accession>A0A418WQD3</accession>
<dbReference type="EMBL" id="QYUM01000002">
    <property type="protein sequence ID" value="RJF93454.1"/>
    <property type="molecule type" value="Genomic_DNA"/>
</dbReference>
<dbReference type="InterPro" id="IPR042047">
    <property type="entry name" value="SleB_dom1"/>
</dbReference>
<feature type="compositionally biased region" description="Low complexity" evidence="1">
    <location>
        <begin position="326"/>
        <end position="337"/>
    </location>
</feature>
<sequence>MMPTHTAKPGLRATTRSAAIAGMVALAVAGSAAGLGWEQLAALTGFAGEPAAAADIAPVSRAEQKALVELTRGPQAAIMVEGQDALLANAALPFSQTPIIAARPFSIAGAGVSDKERALQCMTQAVYYEAGFEPVEGKRAVAQVVLNRMRHPAFPKSVCGVVYEGSNQRVCQFSFTCDGSLMRAPAPAAWAEARKVATEALSGAVQSAVGLATHYHADYVSPYWAPRLTKLAQLGAHIFYRWPGGWGAPGAFGGRYAGLEAIPAFRTDALADATPVDPAEALGLPAERRAENDVGGRLDISKGWALKIPSPTESKGSFASITSQQAGATPAPTTLAANDKNIGS</sequence>
<evidence type="ECO:0000313" key="3">
    <source>
        <dbReference type="EMBL" id="RJF93454.1"/>
    </source>
</evidence>
<keyword evidence="4" id="KW-1185">Reference proteome</keyword>
<feature type="domain" description="Cell wall hydrolase SleB" evidence="2">
    <location>
        <begin position="133"/>
        <end position="240"/>
    </location>
</feature>
<organism evidence="3 4">
    <name type="scientific">Sphingomonas cavernae</name>
    <dbReference type="NCBI Taxonomy" id="2320861"/>
    <lineage>
        <taxon>Bacteria</taxon>
        <taxon>Pseudomonadati</taxon>
        <taxon>Pseudomonadota</taxon>
        <taxon>Alphaproteobacteria</taxon>
        <taxon>Sphingomonadales</taxon>
        <taxon>Sphingomonadaceae</taxon>
        <taxon>Sphingomonas</taxon>
    </lineage>
</organism>
<proteinExistence type="predicted"/>
<dbReference type="RefSeq" id="WP_119759732.1">
    <property type="nucleotide sequence ID" value="NZ_QYUM01000002.1"/>
</dbReference>
<feature type="region of interest" description="Disordered" evidence="1">
    <location>
        <begin position="307"/>
        <end position="344"/>
    </location>
</feature>
<comment type="caution">
    <text evidence="3">The sequence shown here is derived from an EMBL/GenBank/DDBJ whole genome shotgun (WGS) entry which is preliminary data.</text>
</comment>
<protein>
    <submittedName>
        <fullName evidence="3">Cell wall hydrolase</fullName>
    </submittedName>
</protein>
<dbReference type="Proteomes" id="UP000286100">
    <property type="component" value="Unassembled WGS sequence"/>
</dbReference>
<feature type="compositionally biased region" description="Polar residues" evidence="1">
    <location>
        <begin position="311"/>
        <end position="325"/>
    </location>
</feature>
<dbReference type="InterPro" id="IPR011105">
    <property type="entry name" value="Cell_wall_hydrolase_SleB"/>
</dbReference>
<reference evidence="3 4" key="1">
    <citation type="submission" date="2018-09" db="EMBL/GenBank/DDBJ databases">
        <authorList>
            <person name="Zhu H."/>
        </authorList>
    </citation>
    <scope>NUCLEOTIDE SEQUENCE [LARGE SCALE GENOMIC DNA]</scope>
    <source>
        <strain evidence="3 4">K2R01-6</strain>
    </source>
</reference>
<dbReference type="Pfam" id="PF07486">
    <property type="entry name" value="Hydrolase_2"/>
    <property type="match status" value="1"/>
</dbReference>
<dbReference type="OrthoDB" id="9785345at2"/>
<evidence type="ECO:0000313" key="4">
    <source>
        <dbReference type="Proteomes" id="UP000286100"/>
    </source>
</evidence>
<dbReference type="AlphaFoldDB" id="A0A418WQD3"/>
<evidence type="ECO:0000256" key="1">
    <source>
        <dbReference type="SAM" id="MobiDB-lite"/>
    </source>
</evidence>
<dbReference type="Gene3D" id="1.10.10.2520">
    <property type="entry name" value="Cell wall hydrolase SleB, domain 1"/>
    <property type="match status" value="1"/>
</dbReference>
<gene>
    <name evidence="3" type="ORF">D3876_03745</name>
</gene>